<evidence type="ECO:0000256" key="1">
    <source>
        <dbReference type="ARBA" id="ARBA00004651"/>
    </source>
</evidence>
<dbReference type="GO" id="GO:0006508">
    <property type="term" value="P:proteolysis"/>
    <property type="evidence" value="ECO:0007669"/>
    <property type="project" value="UniProtKB-KW"/>
</dbReference>
<evidence type="ECO:0000256" key="8">
    <source>
        <dbReference type="ARBA" id="ARBA00022989"/>
    </source>
</evidence>
<dbReference type="PATRIC" id="fig|1317124.6.peg.2518"/>
<dbReference type="InterPro" id="IPR050083">
    <property type="entry name" value="HtpX_protease"/>
</dbReference>
<dbReference type="CDD" id="cd07339">
    <property type="entry name" value="M48B_HtpX_like"/>
    <property type="match status" value="1"/>
</dbReference>
<dbReference type="GO" id="GO:0046872">
    <property type="term" value="F:metal ion binding"/>
    <property type="evidence" value="ECO:0007669"/>
    <property type="project" value="UniProtKB-KW"/>
</dbReference>
<feature type="transmembrane region" description="Helical" evidence="12">
    <location>
        <begin position="167"/>
        <end position="191"/>
    </location>
</feature>
<keyword evidence="4 12" id="KW-0812">Transmembrane</keyword>
<feature type="transmembrane region" description="Helical" evidence="12">
    <location>
        <begin position="197"/>
        <end position="215"/>
    </location>
</feature>
<keyword evidence="10 12" id="KW-0472">Membrane</keyword>
<dbReference type="AlphaFoldDB" id="A0A085TVB4"/>
<evidence type="ECO:0000313" key="15">
    <source>
        <dbReference type="Proteomes" id="UP000028607"/>
    </source>
</evidence>
<evidence type="ECO:0000256" key="11">
    <source>
        <dbReference type="RuleBase" id="RU003983"/>
    </source>
</evidence>
<proteinExistence type="inferred from homology"/>
<name>A0A085TVB4_9RHOB</name>
<feature type="transmembrane region" description="Helical" evidence="12">
    <location>
        <begin position="46"/>
        <end position="67"/>
    </location>
</feature>
<evidence type="ECO:0000256" key="9">
    <source>
        <dbReference type="ARBA" id="ARBA00023049"/>
    </source>
</evidence>
<dbReference type="PANTHER" id="PTHR43221">
    <property type="entry name" value="PROTEASE HTPX"/>
    <property type="match status" value="1"/>
</dbReference>
<keyword evidence="3 11" id="KW-0645">Protease</keyword>
<dbReference type="eggNOG" id="COG0501">
    <property type="taxonomic scope" value="Bacteria"/>
</dbReference>
<dbReference type="Gene3D" id="3.30.2010.10">
    <property type="entry name" value="Metalloproteases ('zincins'), catalytic domain"/>
    <property type="match status" value="1"/>
</dbReference>
<dbReference type="GO" id="GO:0004222">
    <property type="term" value="F:metalloendopeptidase activity"/>
    <property type="evidence" value="ECO:0007669"/>
    <property type="project" value="InterPro"/>
</dbReference>
<keyword evidence="6 11" id="KW-0378">Hydrolase</keyword>
<feature type="transmembrane region" description="Helical" evidence="12">
    <location>
        <begin position="21"/>
        <end position="40"/>
    </location>
</feature>
<evidence type="ECO:0000256" key="4">
    <source>
        <dbReference type="ARBA" id="ARBA00022692"/>
    </source>
</evidence>
<dbReference type="Pfam" id="PF01435">
    <property type="entry name" value="Peptidase_M48"/>
    <property type="match status" value="1"/>
</dbReference>
<feature type="domain" description="Peptidase M48" evidence="13">
    <location>
        <begin position="87"/>
        <end position="284"/>
    </location>
</feature>
<dbReference type="Proteomes" id="UP000028607">
    <property type="component" value="Unassembled WGS sequence"/>
</dbReference>
<keyword evidence="15" id="KW-1185">Reference proteome</keyword>
<organism evidence="14 15">
    <name type="scientific">Thioclava atlantica</name>
    <dbReference type="NCBI Taxonomy" id="1317124"/>
    <lineage>
        <taxon>Bacteria</taxon>
        <taxon>Pseudomonadati</taxon>
        <taxon>Pseudomonadota</taxon>
        <taxon>Alphaproteobacteria</taxon>
        <taxon>Rhodobacterales</taxon>
        <taxon>Paracoccaceae</taxon>
        <taxon>Thioclava</taxon>
    </lineage>
</organism>
<dbReference type="PANTHER" id="PTHR43221:SF1">
    <property type="entry name" value="PROTEASE HTPX"/>
    <property type="match status" value="1"/>
</dbReference>
<accession>A0A085TVB4</accession>
<comment type="cofactor">
    <cofactor evidence="11">
        <name>Zn(2+)</name>
        <dbReference type="ChEBI" id="CHEBI:29105"/>
    </cofactor>
    <text evidence="11">Binds 1 zinc ion per subunit.</text>
</comment>
<reference evidence="14 15" key="2">
    <citation type="journal article" date="2015" name="Antonie Van Leeuwenhoek">
        <title>Thioclava indica sp. nov., isolated from surface seawater of the Indian Ocean.</title>
        <authorList>
            <person name="Liu Y."/>
            <person name="Lai Q."/>
            <person name="Du J."/>
            <person name="Xu H."/>
            <person name="Jiang L."/>
            <person name="Shao Z."/>
        </authorList>
    </citation>
    <scope>NUCLEOTIDE SEQUENCE [LARGE SCALE GENOMIC DNA]</scope>
    <source>
        <strain evidence="14 15">13D2W-2</strain>
    </source>
</reference>
<comment type="caution">
    <text evidence="14">The sequence shown here is derived from an EMBL/GenBank/DDBJ whole genome shotgun (WGS) entry which is preliminary data.</text>
</comment>
<evidence type="ECO:0000256" key="2">
    <source>
        <dbReference type="ARBA" id="ARBA00022475"/>
    </source>
</evidence>
<evidence type="ECO:0000256" key="12">
    <source>
        <dbReference type="SAM" id="Phobius"/>
    </source>
</evidence>
<keyword evidence="5" id="KW-0479">Metal-binding</keyword>
<comment type="subcellular location">
    <subcellularLocation>
        <location evidence="1">Cell membrane</location>
        <topology evidence="1">Multi-pass membrane protein</topology>
    </subcellularLocation>
</comment>
<keyword evidence="7 11" id="KW-0862">Zinc</keyword>
<dbReference type="InterPro" id="IPR001915">
    <property type="entry name" value="Peptidase_M48"/>
</dbReference>
<reference evidence="15" key="1">
    <citation type="submission" date="2013-04" db="EMBL/GenBank/DDBJ databases">
        <title>Thioclava sp. 13D2W-2 Genome Sequencing.</title>
        <authorList>
            <person name="Lai Q."/>
            <person name="Li G."/>
            <person name="Shao Z."/>
        </authorList>
    </citation>
    <scope>NUCLEOTIDE SEQUENCE [LARGE SCALE GENOMIC DNA]</scope>
    <source>
        <strain evidence="15">13D2W-2</strain>
    </source>
</reference>
<keyword evidence="2" id="KW-1003">Cell membrane</keyword>
<evidence type="ECO:0000256" key="10">
    <source>
        <dbReference type="ARBA" id="ARBA00023136"/>
    </source>
</evidence>
<evidence type="ECO:0000313" key="14">
    <source>
        <dbReference type="EMBL" id="KFE34661.1"/>
    </source>
</evidence>
<evidence type="ECO:0000256" key="7">
    <source>
        <dbReference type="ARBA" id="ARBA00022833"/>
    </source>
</evidence>
<gene>
    <name evidence="14" type="ORF">DW2_12440</name>
</gene>
<sequence>MKGPAEMTFNPRHRFINLAQSVLLLAGMGAIGWVALNAIVGPDLALAIVLGSLGGLLLAPGMSKQILIRAYRARRLTGRDFPEGLAILGELARRAGLPRVPELYYIPSELPNAFAIGKPEDSVVCISDGLLRLLDRRELAGVLAHEVAHVAHRDLWIMGLADALSRAVSLASWFGQVILLVNLPLILMGAAYVPWEVPLLLIFSPTIMALLQLALSRTREYEADLGGARLSGDPEGLASALLKLERSAGRLWEEMFLPGRRIPVPSLLRTHPPTEERVQRLRALAGPLRPTHPEAPLRLPQVGRIAPPRFGPWGVWR</sequence>
<keyword evidence="8 12" id="KW-1133">Transmembrane helix</keyword>
<evidence type="ECO:0000259" key="13">
    <source>
        <dbReference type="Pfam" id="PF01435"/>
    </source>
</evidence>
<dbReference type="STRING" id="1317124.DW2_12440"/>
<evidence type="ECO:0000256" key="3">
    <source>
        <dbReference type="ARBA" id="ARBA00022670"/>
    </source>
</evidence>
<dbReference type="EMBL" id="AQRC01000009">
    <property type="protein sequence ID" value="KFE34661.1"/>
    <property type="molecule type" value="Genomic_DNA"/>
</dbReference>
<keyword evidence="9 11" id="KW-0482">Metalloprotease</keyword>
<evidence type="ECO:0000256" key="6">
    <source>
        <dbReference type="ARBA" id="ARBA00022801"/>
    </source>
</evidence>
<protein>
    <submittedName>
        <fullName evidence="14">Protease HtpX family protein</fullName>
    </submittedName>
</protein>
<comment type="similarity">
    <text evidence="11">Belongs to the peptidase M48 family.</text>
</comment>
<dbReference type="GO" id="GO:0005886">
    <property type="term" value="C:plasma membrane"/>
    <property type="evidence" value="ECO:0007669"/>
    <property type="project" value="UniProtKB-SubCell"/>
</dbReference>
<evidence type="ECO:0000256" key="5">
    <source>
        <dbReference type="ARBA" id="ARBA00022723"/>
    </source>
</evidence>